<name>K6WAW4_9ACTN</name>
<protein>
    <recommendedName>
        <fullName evidence="3">Nitroreductase family deazaflavin-dependent oxidoreductase</fullName>
    </recommendedName>
</protein>
<reference evidence="1 2" key="1">
    <citation type="submission" date="2012-08" db="EMBL/GenBank/DDBJ databases">
        <title>Whole genome shotgun sequence of Gordonia rhizosphera NBRC 16068.</title>
        <authorList>
            <person name="Takarada H."/>
            <person name="Isaki S."/>
            <person name="Hosoyama A."/>
            <person name="Tsuchikane K."/>
            <person name="Katsumata H."/>
            <person name="Baba S."/>
            <person name="Ohji S."/>
            <person name="Yamazaki S."/>
            <person name="Fujita N."/>
        </authorList>
    </citation>
    <scope>NUCLEOTIDE SEQUENCE [LARGE SCALE GENOMIC DNA]</scope>
    <source>
        <strain evidence="1 2">NBRC 16068</strain>
    </source>
</reference>
<dbReference type="GO" id="GO:0016491">
    <property type="term" value="F:oxidoreductase activity"/>
    <property type="evidence" value="ECO:0007669"/>
    <property type="project" value="InterPro"/>
</dbReference>
<proteinExistence type="predicted"/>
<dbReference type="OrthoDB" id="3296989at2"/>
<dbReference type="EMBL" id="BAHC01000057">
    <property type="protein sequence ID" value="GAB89317.1"/>
    <property type="molecule type" value="Genomic_DNA"/>
</dbReference>
<evidence type="ECO:0008006" key="3">
    <source>
        <dbReference type="Google" id="ProtNLM"/>
    </source>
</evidence>
<comment type="caution">
    <text evidence="1">The sequence shown here is derived from an EMBL/GenBank/DDBJ whole genome shotgun (WGS) entry which is preliminary data.</text>
</comment>
<evidence type="ECO:0000313" key="2">
    <source>
        <dbReference type="Proteomes" id="UP000008363"/>
    </source>
</evidence>
<dbReference type="AlphaFoldDB" id="K6WAW4"/>
<dbReference type="Proteomes" id="UP000008363">
    <property type="component" value="Unassembled WGS sequence"/>
</dbReference>
<sequence length="166" mass="18460">MSVPAVWQGLKERQAQILRNMYTGGKGNAAARGFARAWGWAFGKGLVPGRRWVTLEVPGRRSGNPTRFPLGIAVVDGRDHLGSMLGNDCNWVRNVRAADGYAVIERRRRRRVHLTEVPPDHRAALLKAYVEQVPGSRPHIPVPPTAPVAEFELIAADYPVFEVDYL</sequence>
<accession>K6WAW4</accession>
<dbReference type="RefSeq" id="WP_006331332.1">
    <property type="nucleotide sequence ID" value="NZ_BAHC01000057.1"/>
</dbReference>
<organism evidence="1 2">
    <name type="scientific">Gordonia rhizosphera NBRC 16068</name>
    <dbReference type="NCBI Taxonomy" id="1108045"/>
    <lineage>
        <taxon>Bacteria</taxon>
        <taxon>Bacillati</taxon>
        <taxon>Actinomycetota</taxon>
        <taxon>Actinomycetes</taxon>
        <taxon>Mycobacteriales</taxon>
        <taxon>Gordoniaceae</taxon>
        <taxon>Gordonia</taxon>
    </lineage>
</organism>
<keyword evidence="2" id="KW-1185">Reference proteome</keyword>
<dbReference type="Gene3D" id="2.30.110.10">
    <property type="entry name" value="Electron Transport, Fmn-binding Protein, Chain A"/>
    <property type="match status" value="1"/>
</dbReference>
<gene>
    <name evidence="1" type="ORF">GORHZ_057_00140</name>
</gene>
<evidence type="ECO:0000313" key="1">
    <source>
        <dbReference type="EMBL" id="GAB89317.1"/>
    </source>
</evidence>
<dbReference type="InterPro" id="IPR004378">
    <property type="entry name" value="F420H2_quin_Rdtase"/>
</dbReference>
<dbReference type="eggNOG" id="ENOG50332R2">
    <property type="taxonomic scope" value="Bacteria"/>
</dbReference>
<dbReference type="Pfam" id="PF04075">
    <property type="entry name" value="F420H2_quin_red"/>
    <property type="match status" value="1"/>
</dbReference>
<dbReference type="InterPro" id="IPR012349">
    <property type="entry name" value="Split_barrel_FMN-bd"/>
</dbReference>
<dbReference type="STRING" id="1108045.GORHZ_057_00140"/>